<dbReference type="GO" id="GO:0005886">
    <property type="term" value="C:plasma membrane"/>
    <property type="evidence" value="ECO:0007669"/>
    <property type="project" value="TreeGrafter"/>
</dbReference>
<feature type="domain" description="Major facilitator superfamily (MFS) profile" evidence="6">
    <location>
        <begin position="16"/>
        <end position="397"/>
    </location>
</feature>
<evidence type="ECO:0000256" key="3">
    <source>
        <dbReference type="ARBA" id="ARBA00022989"/>
    </source>
</evidence>
<name>A0A829YGI9_9GAMM</name>
<reference evidence="8" key="1">
    <citation type="submission" date="2020-01" db="EMBL/GenBank/DDBJ databases">
        <title>'Steroidobacter agaridevorans' sp. nov., agar-degrading bacteria isolated from rhizosphere soils.</title>
        <authorList>
            <person name="Ikenaga M."/>
            <person name="Kataoka M."/>
            <person name="Murouchi A."/>
            <person name="Katsuragi S."/>
            <person name="Sakai M."/>
        </authorList>
    </citation>
    <scope>NUCLEOTIDE SEQUENCE [LARGE SCALE GENOMIC DNA]</scope>
    <source>
        <strain evidence="8">YU21-B</strain>
    </source>
</reference>
<feature type="transmembrane region" description="Helical" evidence="5">
    <location>
        <begin position="338"/>
        <end position="363"/>
    </location>
</feature>
<feature type="transmembrane region" description="Helical" evidence="5">
    <location>
        <begin position="171"/>
        <end position="188"/>
    </location>
</feature>
<protein>
    <submittedName>
        <fullName evidence="7">MFS transporter</fullName>
    </submittedName>
</protein>
<dbReference type="Proteomes" id="UP000445000">
    <property type="component" value="Unassembled WGS sequence"/>
</dbReference>
<evidence type="ECO:0000256" key="5">
    <source>
        <dbReference type="SAM" id="Phobius"/>
    </source>
</evidence>
<evidence type="ECO:0000259" key="6">
    <source>
        <dbReference type="PROSITE" id="PS50850"/>
    </source>
</evidence>
<dbReference type="SUPFAM" id="SSF103473">
    <property type="entry name" value="MFS general substrate transporter"/>
    <property type="match status" value="1"/>
</dbReference>
<feature type="transmembrane region" description="Helical" evidence="5">
    <location>
        <begin position="82"/>
        <end position="101"/>
    </location>
</feature>
<feature type="transmembrane region" description="Helical" evidence="5">
    <location>
        <begin position="219"/>
        <end position="238"/>
    </location>
</feature>
<keyword evidence="4 5" id="KW-0472">Membrane</keyword>
<keyword evidence="2 5" id="KW-0812">Transmembrane</keyword>
<dbReference type="PROSITE" id="PS50850">
    <property type="entry name" value="MFS"/>
    <property type="match status" value="1"/>
</dbReference>
<dbReference type="Pfam" id="PF07690">
    <property type="entry name" value="MFS_1"/>
    <property type="match status" value="1"/>
</dbReference>
<dbReference type="InterPro" id="IPR036259">
    <property type="entry name" value="MFS_trans_sf"/>
</dbReference>
<feature type="transmembrane region" description="Helical" evidence="5">
    <location>
        <begin position="282"/>
        <end position="301"/>
    </location>
</feature>
<feature type="transmembrane region" description="Helical" evidence="5">
    <location>
        <begin position="12"/>
        <end position="29"/>
    </location>
</feature>
<dbReference type="EMBL" id="BLJN01000004">
    <property type="protein sequence ID" value="GFE82330.1"/>
    <property type="molecule type" value="Genomic_DNA"/>
</dbReference>
<dbReference type="RefSeq" id="WP_161813982.1">
    <property type="nucleotide sequence ID" value="NZ_BLJN01000004.1"/>
</dbReference>
<evidence type="ECO:0000313" key="8">
    <source>
        <dbReference type="Proteomes" id="UP000445000"/>
    </source>
</evidence>
<dbReference type="AlphaFoldDB" id="A0A829YGI9"/>
<feature type="transmembrane region" description="Helical" evidence="5">
    <location>
        <begin position="375"/>
        <end position="393"/>
    </location>
</feature>
<sequence length="408" mass="42700">MTNSQGQWDTSYEWKAVTLLTLAFGLVGLDRWIIAPLFPSMMQDLGLDYQALGNLIGALGLAWGVFAIVAGGLSDRLGRRKILVPAIIGFSLLSGMSGFAQGLTSLIFIRALMGITEGSFCPTSFAATADASLPKRRGFNLGVQQSAFPLLGLALGPIIATQLLQVVNWRWVFVLVAIPGLILGLLMWRTIREPATVGANAKAERAPLGDLLKHPNVKLGMIALMCAMSGIFVLSAMVPNYLVDYLKLTTVQMGFVTSAIGFGGFLGQVVLPGASDLLGRKLVAVGGFVLGAAFLYAFMHVGPNPALLFALLFVCCFFCFGLLGLITGPIAAEAAPRGLISSTAGVIIGTGEIFGGGIAPAIAGNVAQTYGIQHVLTMALIGLCAGVVVSLFLRETAPRKLEAALAEA</sequence>
<evidence type="ECO:0000256" key="1">
    <source>
        <dbReference type="ARBA" id="ARBA00004141"/>
    </source>
</evidence>
<feature type="transmembrane region" description="Helical" evidence="5">
    <location>
        <begin position="49"/>
        <end position="70"/>
    </location>
</feature>
<dbReference type="PANTHER" id="PTHR23508:SF10">
    <property type="entry name" value="CARBOXYLIC ACID TRANSPORTER PROTEIN HOMOLOG"/>
    <property type="match status" value="1"/>
</dbReference>
<dbReference type="GO" id="GO:0046943">
    <property type="term" value="F:carboxylic acid transmembrane transporter activity"/>
    <property type="evidence" value="ECO:0007669"/>
    <property type="project" value="TreeGrafter"/>
</dbReference>
<dbReference type="PANTHER" id="PTHR23508">
    <property type="entry name" value="CARBOXYLIC ACID TRANSPORTER PROTEIN HOMOLOG"/>
    <property type="match status" value="1"/>
</dbReference>
<feature type="transmembrane region" description="Helical" evidence="5">
    <location>
        <begin position="307"/>
        <end position="326"/>
    </location>
</feature>
<dbReference type="InterPro" id="IPR005829">
    <property type="entry name" value="Sugar_transporter_CS"/>
</dbReference>
<evidence type="ECO:0000256" key="2">
    <source>
        <dbReference type="ARBA" id="ARBA00022692"/>
    </source>
</evidence>
<organism evidence="7 8">
    <name type="scientific">Steroidobacter agaridevorans</name>
    <dbReference type="NCBI Taxonomy" id="2695856"/>
    <lineage>
        <taxon>Bacteria</taxon>
        <taxon>Pseudomonadati</taxon>
        <taxon>Pseudomonadota</taxon>
        <taxon>Gammaproteobacteria</taxon>
        <taxon>Steroidobacterales</taxon>
        <taxon>Steroidobacteraceae</taxon>
        <taxon>Steroidobacter</taxon>
    </lineage>
</organism>
<evidence type="ECO:0000256" key="4">
    <source>
        <dbReference type="ARBA" id="ARBA00023136"/>
    </source>
</evidence>
<proteinExistence type="predicted"/>
<comment type="subcellular location">
    <subcellularLocation>
        <location evidence="1">Membrane</location>
        <topology evidence="1">Multi-pass membrane protein</topology>
    </subcellularLocation>
</comment>
<dbReference type="PROSITE" id="PS00216">
    <property type="entry name" value="SUGAR_TRANSPORT_1"/>
    <property type="match status" value="1"/>
</dbReference>
<gene>
    <name evidence="7" type="ORF">GCM10011487_43300</name>
</gene>
<keyword evidence="3 5" id="KW-1133">Transmembrane helix</keyword>
<keyword evidence="8" id="KW-1185">Reference proteome</keyword>
<accession>A0A829YGI9</accession>
<feature type="transmembrane region" description="Helical" evidence="5">
    <location>
        <begin position="250"/>
        <end position="270"/>
    </location>
</feature>
<dbReference type="Gene3D" id="1.20.1250.20">
    <property type="entry name" value="MFS general substrate transporter like domains"/>
    <property type="match status" value="1"/>
</dbReference>
<evidence type="ECO:0000313" key="7">
    <source>
        <dbReference type="EMBL" id="GFE82330.1"/>
    </source>
</evidence>
<comment type="caution">
    <text evidence="7">The sequence shown here is derived from an EMBL/GenBank/DDBJ whole genome shotgun (WGS) entry which is preliminary data.</text>
</comment>
<dbReference type="InterPro" id="IPR020846">
    <property type="entry name" value="MFS_dom"/>
</dbReference>
<dbReference type="InterPro" id="IPR011701">
    <property type="entry name" value="MFS"/>
</dbReference>